<accession>A0A835QC77</accession>
<evidence type="ECO:0000256" key="2">
    <source>
        <dbReference type="ARBA" id="ARBA00023242"/>
    </source>
</evidence>
<feature type="region of interest" description="Disordered" evidence="4">
    <location>
        <begin position="130"/>
        <end position="164"/>
    </location>
</feature>
<dbReference type="OrthoDB" id="153872at2759"/>
<evidence type="ECO:0000313" key="6">
    <source>
        <dbReference type="EMBL" id="KAG0465132.1"/>
    </source>
</evidence>
<dbReference type="Pfam" id="PF06203">
    <property type="entry name" value="CCT"/>
    <property type="match status" value="1"/>
</dbReference>
<dbReference type="EMBL" id="JADCNM010000010">
    <property type="protein sequence ID" value="KAG0465132.1"/>
    <property type="molecule type" value="Genomic_DNA"/>
</dbReference>
<protein>
    <recommendedName>
        <fullName evidence="5">CCT domain-containing protein</fullName>
    </recommendedName>
</protein>
<dbReference type="GO" id="GO:0009909">
    <property type="term" value="P:regulation of flower development"/>
    <property type="evidence" value="ECO:0007669"/>
    <property type="project" value="InterPro"/>
</dbReference>
<keyword evidence="2 3" id="KW-0539">Nucleus</keyword>
<evidence type="ECO:0000313" key="7">
    <source>
        <dbReference type="Proteomes" id="UP000639772"/>
    </source>
</evidence>
<comment type="caution">
    <text evidence="6">The sequence shown here is derived from an EMBL/GenBank/DDBJ whole genome shotgun (WGS) entry which is preliminary data.</text>
</comment>
<name>A0A835QC77_VANPL</name>
<comment type="subcellular location">
    <subcellularLocation>
        <location evidence="1 3">Nucleus</location>
    </subcellularLocation>
</comment>
<reference evidence="6 7" key="1">
    <citation type="journal article" date="2020" name="Nat. Food">
        <title>A phased Vanilla planifolia genome enables genetic improvement of flavour and production.</title>
        <authorList>
            <person name="Hasing T."/>
            <person name="Tang H."/>
            <person name="Brym M."/>
            <person name="Khazi F."/>
            <person name="Huang T."/>
            <person name="Chambers A.H."/>
        </authorList>
    </citation>
    <scope>NUCLEOTIDE SEQUENCE [LARGE SCALE GENOMIC DNA]</scope>
    <source>
        <tissue evidence="6">Leaf</tissue>
    </source>
</reference>
<evidence type="ECO:0000259" key="5">
    <source>
        <dbReference type="PROSITE" id="PS51017"/>
    </source>
</evidence>
<evidence type="ECO:0000256" key="1">
    <source>
        <dbReference type="ARBA" id="ARBA00004123"/>
    </source>
</evidence>
<dbReference type="AlphaFoldDB" id="A0A835QC77"/>
<dbReference type="GO" id="GO:0005634">
    <property type="term" value="C:nucleus"/>
    <property type="evidence" value="ECO:0007669"/>
    <property type="project" value="UniProtKB-SubCell"/>
</dbReference>
<evidence type="ECO:0000256" key="3">
    <source>
        <dbReference type="PROSITE-ProRule" id="PRU00357"/>
    </source>
</evidence>
<organism evidence="6 7">
    <name type="scientific">Vanilla planifolia</name>
    <name type="common">Vanilla</name>
    <dbReference type="NCBI Taxonomy" id="51239"/>
    <lineage>
        <taxon>Eukaryota</taxon>
        <taxon>Viridiplantae</taxon>
        <taxon>Streptophyta</taxon>
        <taxon>Embryophyta</taxon>
        <taxon>Tracheophyta</taxon>
        <taxon>Spermatophyta</taxon>
        <taxon>Magnoliopsida</taxon>
        <taxon>Liliopsida</taxon>
        <taxon>Asparagales</taxon>
        <taxon>Orchidaceae</taxon>
        <taxon>Vanilloideae</taxon>
        <taxon>Vanilleae</taxon>
        <taxon>Vanilla</taxon>
    </lineage>
</organism>
<dbReference type="PROSITE" id="PS51017">
    <property type="entry name" value="CCT"/>
    <property type="match status" value="1"/>
</dbReference>
<dbReference type="PANTHER" id="PTHR31319">
    <property type="entry name" value="ZINC FINGER PROTEIN CONSTANS-LIKE 4"/>
    <property type="match status" value="1"/>
</dbReference>
<dbReference type="PANTHER" id="PTHR31319:SF114">
    <property type="entry name" value="OS12G0262400 PROTEIN"/>
    <property type="match status" value="1"/>
</dbReference>
<feature type="domain" description="CCT" evidence="5">
    <location>
        <begin position="96"/>
        <end position="138"/>
    </location>
</feature>
<dbReference type="InterPro" id="IPR010402">
    <property type="entry name" value="CCT_domain"/>
</dbReference>
<gene>
    <name evidence="6" type="ORF">HPP92_019296</name>
</gene>
<dbReference type="GO" id="GO:0003700">
    <property type="term" value="F:DNA-binding transcription factor activity"/>
    <property type="evidence" value="ECO:0007669"/>
    <property type="project" value="TreeGrafter"/>
</dbReference>
<proteinExistence type="predicted"/>
<feature type="compositionally biased region" description="Polar residues" evidence="4">
    <location>
        <begin position="138"/>
        <end position="163"/>
    </location>
</feature>
<evidence type="ECO:0000256" key="4">
    <source>
        <dbReference type="SAM" id="MobiDB-lite"/>
    </source>
</evidence>
<dbReference type="InterPro" id="IPR045281">
    <property type="entry name" value="CONSTANS-like"/>
</dbReference>
<dbReference type="Proteomes" id="UP000639772">
    <property type="component" value="Chromosome 10"/>
</dbReference>
<sequence length="222" mass="24888">MFQPSSSTSSTNFYDNSGTLHRLDPSPSLFPSYFLHRSNSSHSLTIPDFYHEPIRRILSAGDLQCMNGSFSPAESPLLADVSAATGKVGRYSAEERRERIERYRSKRNQRNFHKKITYACRKTLADSRLRVREGSPGTEKQNMKQSTQRTASGAGNLATSTENTEGETAGFKCRRCFQPLVRRTGTTMRIFGLAWGAFSAWTIAATSEEKKDRSVICLNLLD</sequence>